<proteinExistence type="predicted"/>
<dbReference type="AlphaFoldDB" id="A0A2D4PKX4"/>
<name>A0A2D4PKX4_MICSU</name>
<sequence length="143" mass="15870">MTPASFPEAKYLLWEIGREHQQRGSQQGRLQVIQISLPLAQTPQPLCAHIGPLHIPIHASCAIQHHLHALLNPYHHLSNSTALLPLCTSFPICAVLSHNFPNSCSTSYTPFTRPRTCLANVEKCLAGIYLKDDLTGHRFSSTK</sequence>
<reference evidence="1" key="1">
    <citation type="submission" date="2017-07" db="EMBL/GenBank/DDBJ databases">
        <authorList>
            <person name="Mikheyev A."/>
            <person name="Grau M."/>
        </authorList>
    </citation>
    <scope>NUCLEOTIDE SEQUENCE</scope>
    <source>
        <tissue evidence="1">Venom_gland</tissue>
    </source>
</reference>
<dbReference type="EMBL" id="IACN01076870">
    <property type="protein sequence ID" value="LAB57736.1"/>
    <property type="molecule type" value="Transcribed_RNA"/>
</dbReference>
<organism evidence="1">
    <name type="scientific">Micrurus surinamensis</name>
    <name type="common">Surinam coral snake</name>
    <dbReference type="NCBI Taxonomy" id="129470"/>
    <lineage>
        <taxon>Eukaryota</taxon>
        <taxon>Metazoa</taxon>
        <taxon>Chordata</taxon>
        <taxon>Craniata</taxon>
        <taxon>Vertebrata</taxon>
        <taxon>Euteleostomi</taxon>
        <taxon>Lepidosauria</taxon>
        <taxon>Squamata</taxon>
        <taxon>Bifurcata</taxon>
        <taxon>Unidentata</taxon>
        <taxon>Episquamata</taxon>
        <taxon>Toxicofera</taxon>
        <taxon>Serpentes</taxon>
        <taxon>Colubroidea</taxon>
        <taxon>Elapidae</taxon>
        <taxon>Elapinae</taxon>
        <taxon>Micrurus</taxon>
    </lineage>
</organism>
<protein>
    <submittedName>
        <fullName evidence="1">Uncharacterized protein</fullName>
    </submittedName>
</protein>
<reference evidence="1" key="2">
    <citation type="submission" date="2017-11" db="EMBL/GenBank/DDBJ databases">
        <title>Coralsnake Venomics: Analyses of Venom Gland Transcriptomes and Proteomes of Six Brazilian Taxa.</title>
        <authorList>
            <person name="Aird S.D."/>
            <person name="Jorge da Silva N."/>
            <person name="Qiu L."/>
            <person name="Villar-Briones A."/>
            <person name="Aparecida-Saddi V."/>
            <person name="Campos-Telles M.P."/>
            <person name="Grau M."/>
            <person name="Mikheyev A.S."/>
        </authorList>
    </citation>
    <scope>NUCLEOTIDE SEQUENCE</scope>
    <source>
        <tissue evidence="1">Venom_gland</tissue>
    </source>
</reference>
<accession>A0A2D4PKX4</accession>
<evidence type="ECO:0000313" key="1">
    <source>
        <dbReference type="EMBL" id="LAB57736.1"/>
    </source>
</evidence>